<sequence>MAVINGTAGSNVLIGTDLDDVISGFGGDDFIQGLGGADVINGGAGVDTVDYSEKTTSVVVTLTGATAATVFVNGVAEDTLSNIENVYGGSGNDTITGDAQNNLFRGGGGNDVLDGDAGNDTADYTDKTQSVVVTLTGATPATVFVNGLAEDTISNFENVYGGSGNDVLTGDDRSNILRGEAGDDILNGGADDDSLSGGAGNDTADGGTGIDTFDLREKTSSVVVQLNGANAATVFVGGVAEDTIRNVENIIGGAVDDTLTGDAAANKLSGARGNDWLKGGGGADTLDGGEDSDTADYSDKAAAIAVSLNGGNPVTVTVGGVAEDLIAKIENIVGGSGADTIIGDAAANTFRGALGADVLDGGAGSDTADFSDKTQSVVLALNGATDAVATIGGTAEDTVRNIENINGGSGNDQLTGDAAANTFRGGLGTDFLDGGAGSDTADYSDKTASLVVTLAGSSPAAVFVGGVAEDTLRNIENVIGGSGNDVFAGDGFQNVFDGGAGNDTVDFSASAKGIAVTLNGANDAKVIVGNAAEDTLRNIENVTGSAVADVLTGDSQANVLLGGGGGDILKGGGGQDTIDGGAGSDTADFSDKTVGVVLTLAGAADAIATVGGVAEDTIRNIENIFSGAGADVLTGDAGNNTIRGGAGADSLDGGGGADTADYRDKTQSVVVTLDGANPVTVKVGGVIEDTIRNFENIAGGSAADTLTGDSLANVLIGNDGADTLKGGLGNDVLDGGNGIDTADYLEKTDAITVTLNGATNATVLVGGVAEDIIRGVQNVLSGSGDDTLVGDAASNIFRGALGVDFIDGGAGVDTADYREKTASVDVTLFGASDSFVFVGGVAEDTIRNIENVFGGKGNDTLTGDGFANTLNGNDGKDLLTGGGGADILDGGAASDTASYRDKSASVSVALNGSSYTTVTVGGVAEDTIRNIENIWGGTGNDSLSGDANANLLSGGGGSDTLFGGAGADIFQFDFALGAGNVDTVVDFTAGDRLFLSKSVFTTLSGGTLAATQFYAAAGATDAQNVNQKIIYDTTSGALYYDADGSLSGHTALQFAVLSTQPGLTAGDFVLVA</sequence>
<proteinExistence type="predicted"/>
<dbReference type="Pfam" id="PF00353">
    <property type="entry name" value="HemolysinCabind"/>
    <property type="match status" value="13"/>
</dbReference>
<dbReference type="InterPro" id="IPR001343">
    <property type="entry name" value="Hemolysn_Ca-bd"/>
</dbReference>
<evidence type="ECO:0000313" key="5">
    <source>
        <dbReference type="Proteomes" id="UP000231987"/>
    </source>
</evidence>
<dbReference type="InterPro" id="IPR011049">
    <property type="entry name" value="Serralysin-like_metalloprot_C"/>
</dbReference>
<name>A0A2J0Z523_RHIML</name>
<dbReference type="GO" id="GO:0005509">
    <property type="term" value="F:calcium ion binding"/>
    <property type="evidence" value="ECO:0007669"/>
    <property type="project" value="InterPro"/>
</dbReference>
<organism evidence="4 5">
    <name type="scientific">Rhizobium meliloti</name>
    <name type="common">Ensifer meliloti</name>
    <name type="synonym">Sinorhizobium meliloti</name>
    <dbReference type="NCBI Taxonomy" id="382"/>
    <lineage>
        <taxon>Bacteria</taxon>
        <taxon>Pseudomonadati</taxon>
        <taxon>Pseudomonadota</taxon>
        <taxon>Alphaproteobacteria</taxon>
        <taxon>Hyphomicrobiales</taxon>
        <taxon>Rhizobiaceae</taxon>
        <taxon>Sinorhizobium/Ensifer group</taxon>
        <taxon>Sinorhizobium</taxon>
    </lineage>
</organism>
<dbReference type="Proteomes" id="UP000231987">
    <property type="component" value="Unassembled WGS sequence"/>
</dbReference>
<dbReference type="PRINTS" id="PR00313">
    <property type="entry name" value="CABNDNGRPT"/>
</dbReference>
<dbReference type="InterPro" id="IPR018511">
    <property type="entry name" value="Hemolysin-typ_Ca-bd_CS"/>
</dbReference>
<gene>
    <name evidence="4" type="ORF">CEJ86_07990</name>
</gene>
<keyword evidence="2" id="KW-0964">Secreted</keyword>
<dbReference type="AlphaFoldDB" id="A0A2J0Z523"/>
<accession>A0A2J0Z523</accession>
<evidence type="ECO:0000256" key="2">
    <source>
        <dbReference type="ARBA" id="ARBA00022525"/>
    </source>
</evidence>
<dbReference type="PROSITE" id="PS00330">
    <property type="entry name" value="HEMOLYSIN_CALCIUM"/>
    <property type="match status" value="3"/>
</dbReference>
<dbReference type="Gene3D" id="2.150.10.10">
    <property type="entry name" value="Serralysin-like metalloprotease, C-terminal"/>
    <property type="match status" value="11"/>
</dbReference>
<feature type="region of interest" description="Disordered" evidence="3">
    <location>
        <begin position="179"/>
        <end position="207"/>
    </location>
</feature>
<evidence type="ECO:0000256" key="1">
    <source>
        <dbReference type="ARBA" id="ARBA00004613"/>
    </source>
</evidence>
<dbReference type="SUPFAM" id="SSF51120">
    <property type="entry name" value="beta-Roll"/>
    <property type="match status" value="7"/>
</dbReference>
<comment type="caution">
    <text evidence="4">The sequence shown here is derived from an EMBL/GenBank/DDBJ whole genome shotgun (WGS) entry which is preliminary data.</text>
</comment>
<reference evidence="4 5" key="1">
    <citation type="submission" date="2017-06" db="EMBL/GenBank/DDBJ databases">
        <title>Ensifer strains isolated from leguminous trees and herbs display diverse denitrification phenotypes with some acting as strong N2O sinks.</title>
        <authorList>
            <person name="Woliy K."/>
            <person name="Mania D."/>
            <person name="Bakken L.R."/>
            <person name="Frostegard A."/>
        </authorList>
    </citation>
    <scope>NUCLEOTIDE SEQUENCE [LARGE SCALE GENOMIC DNA]</scope>
    <source>
        <strain evidence="4 5">AC50a</strain>
    </source>
</reference>
<protein>
    <submittedName>
        <fullName evidence="4">Hemolysin D</fullName>
    </submittedName>
</protein>
<evidence type="ECO:0000256" key="3">
    <source>
        <dbReference type="SAM" id="MobiDB-lite"/>
    </source>
</evidence>
<dbReference type="RefSeq" id="WP_100670928.1">
    <property type="nucleotide sequence ID" value="NZ_NJGD01000003.1"/>
</dbReference>
<dbReference type="PANTHER" id="PTHR38340">
    <property type="entry name" value="S-LAYER PROTEIN"/>
    <property type="match status" value="1"/>
</dbReference>
<evidence type="ECO:0000313" key="4">
    <source>
        <dbReference type="EMBL" id="PJR15646.1"/>
    </source>
</evidence>
<comment type="subcellular location">
    <subcellularLocation>
        <location evidence="1">Secreted</location>
    </subcellularLocation>
</comment>
<dbReference type="GO" id="GO:0005576">
    <property type="term" value="C:extracellular region"/>
    <property type="evidence" value="ECO:0007669"/>
    <property type="project" value="UniProtKB-SubCell"/>
</dbReference>
<dbReference type="InterPro" id="IPR050557">
    <property type="entry name" value="RTX_toxin/Mannuronan_C5-epim"/>
</dbReference>
<dbReference type="PANTHER" id="PTHR38340:SF1">
    <property type="entry name" value="S-LAYER PROTEIN"/>
    <property type="match status" value="1"/>
</dbReference>
<dbReference type="EMBL" id="NJGD01000003">
    <property type="protein sequence ID" value="PJR15646.1"/>
    <property type="molecule type" value="Genomic_DNA"/>
</dbReference>